<keyword evidence="10" id="KW-1185">Reference proteome</keyword>
<dbReference type="GO" id="GO:0003960">
    <property type="term" value="F:quinone reductase (NADPH) activity"/>
    <property type="evidence" value="ECO:0007669"/>
    <property type="project" value="TreeGrafter"/>
</dbReference>
<dbReference type="SMART" id="SM00829">
    <property type="entry name" value="PKS_ER"/>
    <property type="match status" value="1"/>
</dbReference>
<dbReference type="Gene3D" id="3.90.180.10">
    <property type="entry name" value="Medium-chain alcohol dehydrogenases, catalytic domain"/>
    <property type="match status" value="1"/>
</dbReference>
<feature type="domain" description="Enoyl reductase (ER)" evidence="8">
    <location>
        <begin position="18"/>
        <end position="328"/>
    </location>
</feature>
<evidence type="ECO:0000313" key="9">
    <source>
        <dbReference type="Ensembl" id="ENSSORP00005032735.1"/>
    </source>
</evidence>
<evidence type="ECO:0000256" key="1">
    <source>
        <dbReference type="ARBA" id="ARBA00004496"/>
    </source>
</evidence>
<dbReference type="InParanoid" id="A0A673AST4"/>
<keyword evidence="7" id="KW-0007">Acetylation</keyword>
<gene>
    <name evidence="9" type="primary">cryz</name>
</gene>
<accession>A0A673AST4</accession>
<dbReference type="SUPFAM" id="SSF51735">
    <property type="entry name" value="NAD(P)-binding Rossmann-fold domains"/>
    <property type="match status" value="1"/>
</dbReference>
<protein>
    <recommendedName>
        <fullName evidence="8">Enoyl reductase (ER) domain-containing protein</fullName>
    </recommendedName>
</protein>
<dbReference type="GO" id="GO:0008270">
    <property type="term" value="F:zinc ion binding"/>
    <property type="evidence" value="ECO:0007669"/>
    <property type="project" value="InterPro"/>
</dbReference>
<dbReference type="FunFam" id="3.40.50.720:FF:000244">
    <property type="entry name" value="quinone oxidoreductase"/>
    <property type="match status" value="1"/>
</dbReference>
<comment type="subunit">
    <text evidence="3">Homotetramer.</text>
</comment>
<dbReference type="PANTHER" id="PTHR44154">
    <property type="entry name" value="QUINONE OXIDOREDUCTASE"/>
    <property type="match status" value="1"/>
</dbReference>
<evidence type="ECO:0000256" key="5">
    <source>
        <dbReference type="ARBA" id="ARBA00022857"/>
    </source>
</evidence>
<keyword evidence="4" id="KW-0963">Cytoplasm</keyword>
<dbReference type="FunCoup" id="A0A673AST4">
    <property type="interactions" value="1342"/>
</dbReference>
<dbReference type="CDD" id="cd08253">
    <property type="entry name" value="zeta_crystallin"/>
    <property type="match status" value="1"/>
</dbReference>
<dbReference type="AlphaFoldDB" id="A0A673AST4"/>
<dbReference type="Ensembl" id="ENSSORT00005033633.1">
    <property type="protein sequence ID" value="ENSSORP00005032735.1"/>
    <property type="gene ID" value="ENSSORG00005015539.1"/>
</dbReference>
<evidence type="ECO:0000259" key="8">
    <source>
        <dbReference type="SMART" id="SM00829"/>
    </source>
</evidence>
<dbReference type="Pfam" id="PF08240">
    <property type="entry name" value="ADH_N"/>
    <property type="match status" value="1"/>
</dbReference>
<dbReference type="InterPro" id="IPR036291">
    <property type="entry name" value="NAD(P)-bd_dom_sf"/>
</dbReference>
<dbReference type="GO" id="GO:0005829">
    <property type="term" value="C:cytosol"/>
    <property type="evidence" value="ECO:0007669"/>
    <property type="project" value="TreeGrafter"/>
</dbReference>
<dbReference type="InterPro" id="IPR011032">
    <property type="entry name" value="GroES-like_sf"/>
</dbReference>
<dbReference type="InterPro" id="IPR013154">
    <property type="entry name" value="ADH-like_N"/>
</dbReference>
<evidence type="ECO:0000313" key="10">
    <source>
        <dbReference type="Proteomes" id="UP000472271"/>
    </source>
</evidence>
<keyword evidence="5" id="KW-0521">NADP</keyword>
<comment type="subcellular location">
    <subcellularLocation>
        <location evidence="1">Cytoplasm</location>
    </subcellularLocation>
</comment>
<evidence type="ECO:0000256" key="7">
    <source>
        <dbReference type="ARBA" id="ARBA00022990"/>
    </source>
</evidence>
<dbReference type="Pfam" id="PF00107">
    <property type="entry name" value="ADH_zinc_N"/>
    <property type="match status" value="1"/>
</dbReference>
<dbReference type="Proteomes" id="UP000472271">
    <property type="component" value="Chromosome 17"/>
</dbReference>
<dbReference type="PROSITE" id="PS01162">
    <property type="entry name" value="QOR_ZETA_CRYSTAL"/>
    <property type="match status" value="1"/>
</dbReference>
<dbReference type="InterPro" id="IPR020843">
    <property type="entry name" value="ER"/>
</dbReference>
<dbReference type="InterPro" id="IPR002364">
    <property type="entry name" value="Quin_OxRdtase/zeta-crystal_CS"/>
</dbReference>
<dbReference type="SUPFAM" id="SSF50129">
    <property type="entry name" value="GroES-like"/>
    <property type="match status" value="1"/>
</dbReference>
<evidence type="ECO:0000256" key="3">
    <source>
        <dbReference type="ARBA" id="ARBA00011881"/>
    </source>
</evidence>
<dbReference type="InterPro" id="IPR051603">
    <property type="entry name" value="Zinc-ADH_QOR/CCCR"/>
</dbReference>
<dbReference type="PANTHER" id="PTHR44154:SF1">
    <property type="entry name" value="QUINONE OXIDOREDUCTASE"/>
    <property type="match status" value="1"/>
</dbReference>
<reference evidence="9" key="1">
    <citation type="submission" date="2019-06" db="EMBL/GenBank/DDBJ databases">
        <authorList>
            <consortium name="Wellcome Sanger Institute Data Sharing"/>
        </authorList>
    </citation>
    <scope>NUCLEOTIDE SEQUENCE [LARGE SCALE GENOMIC DNA]</scope>
</reference>
<comment type="similarity">
    <text evidence="2">Belongs to the zinc-containing alcohol dehydrogenase family. Quinone oxidoreductase subfamily.</text>
</comment>
<evidence type="ECO:0000256" key="4">
    <source>
        <dbReference type="ARBA" id="ARBA00022490"/>
    </source>
</evidence>
<sequence>MLSVAVRLMRAIRVTEFGAPSVLKLSPEVTVPKPGHKQVLIRVHACGVNPVETYIRSGTFYRKPPLPYTPGSDVAGVVEDVGDGVTTVKAGDRVFTLATESGGYAEYTVASDICVYKLHDDLDFTQGAAIGVPYFTAYRALVHKAHAKPGETVLIHGASGGVGIAACQLSRALGLRVLGTAGTPEGMKLILNNGAHLAFNHREEGYTDKIMEATEGRGVDVIVEMLSNVNLSKDLQMMNYGGRVLVIGCRGSIEINPRDTMAKESSVIGVMLFLATPEENKEAAALFYAGMEAGWMRPIVGARYPLDKAAQAHHDIIESPGATGKIVLTM</sequence>
<dbReference type="InterPro" id="IPR013149">
    <property type="entry name" value="ADH-like_C"/>
</dbReference>
<proteinExistence type="inferred from homology"/>
<reference evidence="9" key="2">
    <citation type="submission" date="2025-08" db="UniProtKB">
        <authorList>
            <consortium name="Ensembl"/>
        </authorList>
    </citation>
    <scope>IDENTIFICATION</scope>
</reference>
<name>A0A673AST4_9TELE</name>
<dbReference type="GO" id="GO:0003730">
    <property type="term" value="F:mRNA 3'-UTR binding"/>
    <property type="evidence" value="ECO:0007669"/>
    <property type="project" value="TreeGrafter"/>
</dbReference>
<reference evidence="9" key="3">
    <citation type="submission" date="2025-09" db="UniProtKB">
        <authorList>
            <consortium name="Ensembl"/>
        </authorList>
    </citation>
    <scope>IDENTIFICATION</scope>
</reference>
<dbReference type="FunFam" id="3.90.180.10:FF:000016">
    <property type="entry name" value="Quinone oxidoreductase"/>
    <property type="match status" value="1"/>
</dbReference>
<dbReference type="Gene3D" id="3.40.50.720">
    <property type="entry name" value="NAD(P)-binding Rossmann-like Domain"/>
    <property type="match status" value="1"/>
</dbReference>
<organism evidence="9 10">
    <name type="scientific">Sphaeramia orbicularis</name>
    <name type="common">orbiculate cardinalfish</name>
    <dbReference type="NCBI Taxonomy" id="375764"/>
    <lineage>
        <taxon>Eukaryota</taxon>
        <taxon>Metazoa</taxon>
        <taxon>Chordata</taxon>
        <taxon>Craniata</taxon>
        <taxon>Vertebrata</taxon>
        <taxon>Euteleostomi</taxon>
        <taxon>Actinopterygii</taxon>
        <taxon>Neopterygii</taxon>
        <taxon>Teleostei</taxon>
        <taxon>Neoteleostei</taxon>
        <taxon>Acanthomorphata</taxon>
        <taxon>Gobiaria</taxon>
        <taxon>Kurtiformes</taxon>
        <taxon>Apogonoidei</taxon>
        <taxon>Apogonidae</taxon>
        <taxon>Apogoninae</taxon>
        <taxon>Sphaeramia</taxon>
    </lineage>
</organism>
<dbReference type="GO" id="GO:0070402">
    <property type="term" value="F:NADPH binding"/>
    <property type="evidence" value="ECO:0007669"/>
    <property type="project" value="TreeGrafter"/>
</dbReference>
<keyword evidence="6" id="KW-0694">RNA-binding</keyword>
<evidence type="ECO:0000256" key="2">
    <source>
        <dbReference type="ARBA" id="ARBA00010371"/>
    </source>
</evidence>
<evidence type="ECO:0000256" key="6">
    <source>
        <dbReference type="ARBA" id="ARBA00022884"/>
    </source>
</evidence>